<reference evidence="3" key="1">
    <citation type="submission" date="2020-08" db="EMBL/GenBank/DDBJ databases">
        <title>Genome public.</title>
        <authorList>
            <person name="Liu C."/>
            <person name="Sun Q."/>
        </authorList>
    </citation>
    <scope>NUCLEOTIDE SEQUENCE</scope>
    <source>
        <strain evidence="3">NSJ-44</strain>
    </source>
</reference>
<dbReference type="RefSeq" id="WP_147518091.1">
    <property type="nucleotide sequence ID" value="NZ_JACRSO010000001.1"/>
</dbReference>
<dbReference type="GO" id="GO:0016740">
    <property type="term" value="F:transferase activity"/>
    <property type="evidence" value="ECO:0007669"/>
    <property type="project" value="UniProtKB-KW"/>
</dbReference>
<organism evidence="3 4">
    <name type="scientific">Luoshenia tenuis</name>
    <dbReference type="NCBI Taxonomy" id="2763654"/>
    <lineage>
        <taxon>Bacteria</taxon>
        <taxon>Bacillati</taxon>
        <taxon>Bacillota</taxon>
        <taxon>Clostridia</taxon>
        <taxon>Christensenellales</taxon>
        <taxon>Christensenellaceae</taxon>
        <taxon>Luoshenia</taxon>
    </lineage>
</organism>
<evidence type="ECO:0000313" key="4">
    <source>
        <dbReference type="Proteomes" id="UP000654279"/>
    </source>
</evidence>
<dbReference type="Pfam" id="PF01171">
    <property type="entry name" value="ATP_bind_3"/>
    <property type="match status" value="1"/>
</dbReference>
<name>A0A926HKV9_9FIRM</name>
<keyword evidence="1" id="KW-0808">Transferase</keyword>
<evidence type="ECO:0000259" key="2">
    <source>
        <dbReference type="Pfam" id="PF01171"/>
    </source>
</evidence>
<dbReference type="PIRSF" id="PIRSF004976">
    <property type="entry name" value="ATPase_YdaO"/>
    <property type="match status" value="1"/>
</dbReference>
<accession>A0A926HKV9</accession>
<dbReference type="PANTHER" id="PTHR43686">
    <property type="entry name" value="SULFURTRANSFERASE-RELATED"/>
    <property type="match status" value="1"/>
</dbReference>
<proteinExistence type="predicted"/>
<feature type="domain" description="tRNA(Ile)-lysidine/2-thiocytidine synthase N-terminal" evidence="2">
    <location>
        <begin position="23"/>
        <end position="201"/>
    </location>
</feature>
<dbReference type="InterPro" id="IPR035107">
    <property type="entry name" value="tRNA_thiolation_TtcA_Ctu1"/>
</dbReference>
<dbReference type="Proteomes" id="UP000654279">
    <property type="component" value="Unassembled WGS sequence"/>
</dbReference>
<dbReference type="CDD" id="cd24138">
    <property type="entry name" value="TtcA-like"/>
    <property type="match status" value="1"/>
</dbReference>
<protein>
    <submittedName>
        <fullName evidence="3">tRNA 2-thiocytidine biosynthesis protein TtcA</fullName>
    </submittedName>
</protein>
<evidence type="ECO:0000256" key="1">
    <source>
        <dbReference type="ARBA" id="ARBA00022679"/>
    </source>
</evidence>
<dbReference type="EMBL" id="JACRSO010000001">
    <property type="protein sequence ID" value="MBC8527839.1"/>
    <property type="molecule type" value="Genomic_DNA"/>
</dbReference>
<dbReference type="GO" id="GO:0008033">
    <property type="term" value="P:tRNA processing"/>
    <property type="evidence" value="ECO:0007669"/>
    <property type="project" value="InterPro"/>
</dbReference>
<dbReference type="Gene3D" id="3.40.50.620">
    <property type="entry name" value="HUPs"/>
    <property type="match status" value="1"/>
</dbReference>
<dbReference type="SUPFAM" id="SSF52402">
    <property type="entry name" value="Adenine nucleotide alpha hydrolases-like"/>
    <property type="match status" value="1"/>
</dbReference>
<dbReference type="AlphaFoldDB" id="A0A926HKV9"/>
<evidence type="ECO:0000313" key="3">
    <source>
        <dbReference type="EMBL" id="MBC8527839.1"/>
    </source>
</evidence>
<sequence>MKKVLGCIRRADQDFHLIAPGDKIAVGVSGGKDSLLLLQALSLYKRFSKTPYELHAITLTMGLEPFDTAGVAALCAALSIPYTVIPTRIGPIIFEERQEKNPCSLCATMRRGILYEKAVALGCNKVALGHHQDDVIETFFLSLFHEGRLNTFTPVTYLSRSGLTLIRPMVYLPERHIQSVCRKLDLPVIHNPCPANGNTQRQTVKDYLLNLEGTFPDARKFVAGAIANTPQYNLWDGIREGRIPGMDEA</sequence>
<dbReference type="InterPro" id="IPR011063">
    <property type="entry name" value="TilS/TtcA_N"/>
</dbReference>
<comment type="caution">
    <text evidence="3">The sequence shown here is derived from an EMBL/GenBank/DDBJ whole genome shotgun (WGS) entry which is preliminary data.</text>
</comment>
<gene>
    <name evidence="3" type="ORF">H8699_00110</name>
</gene>
<keyword evidence="4" id="KW-1185">Reference proteome</keyword>
<dbReference type="InterPro" id="IPR014729">
    <property type="entry name" value="Rossmann-like_a/b/a_fold"/>
</dbReference>
<dbReference type="PANTHER" id="PTHR43686:SF1">
    <property type="entry name" value="AMINOTRAN_5 DOMAIN-CONTAINING PROTEIN"/>
    <property type="match status" value="1"/>
</dbReference>